<dbReference type="HOGENOM" id="CLU_1976340_0_0_1"/>
<feature type="compositionally biased region" description="Basic residues" evidence="1">
    <location>
        <begin position="61"/>
        <end position="71"/>
    </location>
</feature>
<dbReference type="GeneID" id="17266361"/>
<dbReference type="KEGG" id="ehx:EMIHUDRAFT_444616"/>
<feature type="region of interest" description="Disordered" evidence="1">
    <location>
        <begin position="1"/>
        <end position="20"/>
    </location>
</feature>
<evidence type="ECO:0000313" key="3">
    <source>
        <dbReference type="Proteomes" id="UP000013827"/>
    </source>
</evidence>
<evidence type="ECO:0000256" key="1">
    <source>
        <dbReference type="SAM" id="MobiDB-lite"/>
    </source>
</evidence>
<dbReference type="AlphaFoldDB" id="A0A0D3JBD5"/>
<feature type="compositionally biased region" description="Basic and acidic residues" evidence="1">
    <location>
        <begin position="72"/>
        <end position="84"/>
    </location>
</feature>
<sequence length="127" mass="13538">QSDAEAEGRGRRAAASASCSGRRWCGCWRGTSRSCRGAPKTASRVSLGPCAQSDAGDGVRPRPRPRRGGRARRVDGGRRGRREFCLPSRPQHTPCRIGFLDDDDGKNPLSPTTATLSSLSPTSINSS</sequence>
<evidence type="ECO:0000313" key="2">
    <source>
        <dbReference type="EnsemblProtists" id="EOD20820"/>
    </source>
</evidence>
<protein>
    <submittedName>
        <fullName evidence="2">Uncharacterized protein</fullName>
    </submittedName>
</protein>
<organism evidence="2 3">
    <name type="scientific">Emiliania huxleyi (strain CCMP1516)</name>
    <dbReference type="NCBI Taxonomy" id="280463"/>
    <lineage>
        <taxon>Eukaryota</taxon>
        <taxon>Haptista</taxon>
        <taxon>Haptophyta</taxon>
        <taxon>Prymnesiophyceae</taxon>
        <taxon>Isochrysidales</taxon>
        <taxon>Noelaerhabdaceae</taxon>
        <taxon>Emiliania</taxon>
    </lineage>
</organism>
<dbReference type="RefSeq" id="XP_005773249.1">
    <property type="nucleotide sequence ID" value="XM_005773192.1"/>
</dbReference>
<feature type="region of interest" description="Disordered" evidence="1">
    <location>
        <begin position="32"/>
        <end position="127"/>
    </location>
</feature>
<dbReference type="PaxDb" id="2903-EOD20820"/>
<proteinExistence type="predicted"/>
<dbReference type="Proteomes" id="UP000013827">
    <property type="component" value="Unassembled WGS sequence"/>
</dbReference>
<feature type="compositionally biased region" description="Basic and acidic residues" evidence="1">
    <location>
        <begin position="1"/>
        <end position="10"/>
    </location>
</feature>
<reference evidence="3" key="1">
    <citation type="journal article" date="2013" name="Nature">
        <title>Pan genome of the phytoplankton Emiliania underpins its global distribution.</title>
        <authorList>
            <person name="Read B.A."/>
            <person name="Kegel J."/>
            <person name="Klute M.J."/>
            <person name="Kuo A."/>
            <person name="Lefebvre S.C."/>
            <person name="Maumus F."/>
            <person name="Mayer C."/>
            <person name="Miller J."/>
            <person name="Monier A."/>
            <person name="Salamov A."/>
            <person name="Young J."/>
            <person name="Aguilar M."/>
            <person name="Claverie J.M."/>
            <person name="Frickenhaus S."/>
            <person name="Gonzalez K."/>
            <person name="Herman E.K."/>
            <person name="Lin Y.C."/>
            <person name="Napier J."/>
            <person name="Ogata H."/>
            <person name="Sarno A.F."/>
            <person name="Shmutz J."/>
            <person name="Schroeder D."/>
            <person name="de Vargas C."/>
            <person name="Verret F."/>
            <person name="von Dassow P."/>
            <person name="Valentin K."/>
            <person name="Van de Peer Y."/>
            <person name="Wheeler G."/>
            <person name="Dacks J.B."/>
            <person name="Delwiche C.F."/>
            <person name="Dyhrman S.T."/>
            <person name="Glockner G."/>
            <person name="John U."/>
            <person name="Richards T."/>
            <person name="Worden A.Z."/>
            <person name="Zhang X."/>
            <person name="Grigoriev I.V."/>
            <person name="Allen A.E."/>
            <person name="Bidle K."/>
            <person name="Borodovsky M."/>
            <person name="Bowler C."/>
            <person name="Brownlee C."/>
            <person name="Cock J.M."/>
            <person name="Elias M."/>
            <person name="Gladyshev V.N."/>
            <person name="Groth M."/>
            <person name="Guda C."/>
            <person name="Hadaegh A."/>
            <person name="Iglesias-Rodriguez M.D."/>
            <person name="Jenkins J."/>
            <person name="Jones B.M."/>
            <person name="Lawson T."/>
            <person name="Leese F."/>
            <person name="Lindquist E."/>
            <person name="Lobanov A."/>
            <person name="Lomsadze A."/>
            <person name="Malik S.B."/>
            <person name="Marsh M.E."/>
            <person name="Mackinder L."/>
            <person name="Mock T."/>
            <person name="Mueller-Roeber B."/>
            <person name="Pagarete A."/>
            <person name="Parker M."/>
            <person name="Probert I."/>
            <person name="Quesneville H."/>
            <person name="Raines C."/>
            <person name="Rensing S.A."/>
            <person name="Riano-Pachon D.M."/>
            <person name="Richier S."/>
            <person name="Rokitta S."/>
            <person name="Shiraiwa Y."/>
            <person name="Soanes D.M."/>
            <person name="van der Giezen M."/>
            <person name="Wahlund T.M."/>
            <person name="Williams B."/>
            <person name="Wilson W."/>
            <person name="Wolfe G."/>
            <person name="Wurch L.L."/>
        </authorList>
    </citation>
    <scope>NUCLEOTIDE SEQUENCE</scope>
</reference>
<name>A0A0D3JBD5_EMIH1</name>
<keyword evidence="3" id="KW-1185">Reference proteome</keyword>
<reference evidence="2" key="2">
    <citation type="submission" date="2024-10" db="UniProtKB">
        <authorList>
            <consortium name="EnsemblProtists"/>
        </authorList>
    </citation>
    <scope>IDENTIFICATION</scope>
</reference>
<dbReference type="EnsemblProtists" id="EOD20820">
    <property type="protein sequence ID" value="EOD20820"/>
    <property type="gene ID" value="EMIHUDRAFT_444616"/>
</dbReference>
<accession>A0A0D3JBD5</accession>
<feature type="compositionally biased region" description="Low complexity" evidence="1">
    <location>
        <begin position="108"/>
        <end position="127"/>
    </location>
</feature>